<gene>
    <name evidence="2" type="ORF">FK531_02780</name>
</gene>
<comment type="caution">
    <text evidence="2">The sequence shown here is derived from an EMBL/GenBank/DDBJ whole genome shotgun (WGS) entry which is preliminary data.</text>
</comment>
<protein>
    <submittedName>
        <fullName evidence="2">DUF2752 domain-containing protein</fullName>
    </submittedName>
</protein>
<feature type="transmembrane region" description="Helical" evidence="1">
    <location>
        <begin position="79"/>
        <end position="97"/>
    </location>
</feature>
<evidence type="ECO:0000313" key="2">
    <source>
        <dbReference type="EMBL" id="TQF74999.1"/>
    </source>
</evidence>
<dbReference type="EMBL" id="VIGH01000001">
    <property type="protein sequence ID" value="TQF74999.1"/>
    <property type="molecule type" value="Genomic_DNA"/>
</dbReference>
<sequence>MTLQRSEIRDRRLWGPAGVAATGIAAAAVLNLRDPHRLGAYGFCPFHAVTGLWCPGCGGLRALNDLTHGDVFASLSSNLFVAPLVVVLAVAWVAWVLRRWRGVDDRMIVLSRAATVAVLVALALFTIARNTPWGSALAPT</sequence>
<name>A0A541BRU7_9NOCA</name>
<dbReference type="Proteomes" id="UP000316256">
    <property type="component" value="Unassembled WGS sequence"/>
</dbReference>
<keyword evidence="3" id="KW-1185">Reference proteome</keyword>
<reference evidence="2 3" key="1">
    <citation type="submission" date="2019-06" db="EMBL/GenBank/DDBJ databases">
        <title>Rhodococcus spaelei sp. nov., isolated from a cave.</title>
        <authorList>
            <person name="Lee S.D."/>
        </authorList>
    </citation>
    <scope>NUCLEOTIDE SEQUENCE [LARGE SCALE GENOMIC DNA]</scope>
    <source>
        <strain evidence="2 3">C9-5</strain>
    </source>
</reference>
<dbReference type="Pfam" id="PF10825">
    <property type="entry name" value="DUF2752"/>
    <property type="match status" value="1"/>
</dbReference>
<organism evidence="2 3">
    <name type="scientific">Rhodococcus spelaei</name>
    <dbReference type="NCBI Taxonomy" id="2546320"/>
    <lineage>
        <taxon>Bacteria</taxon>
        <taxon>Bacillati</taxon>
        <taxon>Actinomycetota</taxon>
        <taxon>Actinomycetes</taxon>
        <taxon>Mycobacteriales</taxon>
        <taxon>Nocardiaceae</taxon>
        <taxon>Rhodococcus</taxon>
    </lineage>
</organism>
<feature type="transmembrane region" description="Helical" evidence="1">
    <location>
        <begin position="12"/>
        <end position="32"/>
    </location>
</feature>
<feature type="transmembrane region" description="Helical" evidence="1">
    <location>
        <begin position="109"/>
        <end position="128"/>
    </location>
</feature>
<proteinExistence type="predicted"/>
<evidence type="ECO:0000313" key="3">
    <source>
        <dbReference type="Proteomes" id="UP000316256"/>
    </source>
</evidence>
<dbReference type="OrthoDB" id="5966662at2"/>
<dbReference type="RefSeq" id="WP_142095083.1">
    <property type="nucleotide sequence ID" value="NZ_VIGH01000001.1"/>
</dbReference>
<evidence type="ECO:0000256" key="1">
    <source>
        <dbReference type="SAM" id="Phobius"/>
    </source>
</evidence>
<accession>A0A541BRU7</accession>
<dbReference type="AlphaFoldDB" id="A0A541BRU7"/>
<keyword evidence="1" id="KW-0472">Membrane</keyword>
<keyword evidence="1" id="KW-0812">Transmembrane</keyword>
<keyword evidence="1" id="KW-1133">Transmembrane helix</keyword>
<dbReference type="InterPro" id="IPR021215">
    <property type="entry name" value="DUF2752"/>
</dbReference>